<dbReference type="EMBL" id="JAESIY010000009">
    <property type="protein sequence ID" value="MBL3657818.1"/>
    <property type="molecule type" value="Genomic_DNA"/>
</dbReference>
<accession>A0A937JZY0</accession>
<evidence type="ECO:0000313" key="2">
    <source>
        <dbReference type="Proteomes" id="UP000659388"/>
    </source>
</evidence>
<reference evidence="1" key="1">
    <citation type="submission" date="2021-01" db="EMBL/GenBank/DDBJ databases">
        <title>Fulvivirga kasyanovii gen. nov., sp nov., a novel member of the phylum Bacteroidetes isolated from seawater in a mussel farm.</title>
        <authorList>
            <person name="Zhao L.-H."/>
            <person name="Wang Z.-J."/>
        </authorList>
    </citation>
    <scope>NUCLEOTIDE SEQUENCE</scope>
    <source>
        <strain evidence="1">2943</strain>
    </source>
</reference>
<organism evidence="1 2">
    <name type="scientific">Fulvivirga sediminis</name>
    <dbReference type="NCBI Taxonomy" id="2803949"/>
    <lineage>
        <taxon>Bacteria</taxon>
        <taxon>Pseudomonadati</taxon>
        <taxon>Bacteroidota</taxon>
        <taxon>Cytophagia</taxon>
        <taxon>Cytophagales</taxon>
        <taxon>Fulvivirgaceae</taxon>
        <taxon>Fulvivirga</taxon>
    </lineage>
</organism>
<dbReference type="AlphaFoldDB" id="A0A937JZY0"/>
<sequence length="248" mass="28501">MLILIWSCSAPSESSEENPAAEGFNMEKSDKKAIALADSVMMAMGGRKKYDAIRYISWNFFGKRDLIWDKHANRVRIDFPSKETIYLLNLNTGEGRVQKEGAEITQPDTLEHYLQEAKSIWINDSYWLVMPFKLKDSGVTLRYLGESKLQTGKAAEVIALTFNNVGDTPNNKYEIYIDKDDHLVKQWAYFKEATQDSASAIWPFDNYKEYDGVLFSSNRSDEKGPHDVKTYDELPEEVFNSFKKPSFN</sequence>
<name>A0A937JZY0_9BACT</name>
<comment type="caution">
    <text evidence="1">The sequence shown here is derived from an EMBL/GenBank/DDBJ whole genome shotgun (WGS) entry which is preliminary data.</text>
</comment>
<protein>
    <submittedName>
        <fullName evidence="1">Uncharacterized protein</fullName>
    </submittedName>
</protein>
<proteinExistence type="predicted"/>
<evidence type="ECO:0000313" key="1">
    <source>
        <dbReference type="EMBL" id="MBL3657818.1"/>
    </source>
</evidence>
<keyword evidence="2" id="KW-1185">Reference proteome</keyword>
<gene>
    <name evidence="1" type="ORF">JL102_16835</name>
</gene>
<dbReference type="Proteomes" id="UP000659388">
    <property type="component" value="Unassembled WGS sequence"/>
</dbReference>